<keyword evidence="4" id="KW-1185">Reference proteome</keyword>
<name>M7B0M6_CHEMY</name>
<protein>
    <submittedName>
        <fullName evidence="3">Uncharacterized protein</fullName>
    </submittedName>
</protein>
<keyword evidence="2" id="KW-0472">Membrane</keyword>
<feature type="transmembrane region" description="Helical" evidence="2">
    <location>
        <begin position="23"/>
        <end position="48"/>
    </location>
</feature>
<dbReference type="Proteomes" id="UP000031443">
    <property type="component" value="Unassembled WGS sequence"/>
</dbReference>
<dbReference type="EMBL" id="KB587549">
    <property type="protein sequence ID" value="EMP25628.1"/>
    <property type="molecule type" value="Genomic_DNA"/>
</dbReference>
<accession>M7B0M6</accession>
<keyword evidence="2" id="KW-1133">Transmembrane helix</keyword>
<evidence type="ECO:0000256" key="2">
    <source>
        <dbReference type="SAM" id="Phobius"/>
    </source>
</evidence>
<feature type="compositionally biased region" description="Basic and acidic residues" evidence="1">
    <location>
        <begin position="116"/>
        <end position="126"/>
    </location>
</feature>
<feature type="compositionally biased region" description="Polar residues" evidence="1">
    <location>
        <begin position="8"/>
        <end position="20"/>
    </location>
</feature>
<gene>
    <name evidence="3" type="ORF">UY3_17318</name>
</gene>
<feature type="region of interest" description="Disordered" evidence="1">
    <location>
        <begin position="67"/>
        <end position="100"/>
    </location>
</feature>
<proteinExistence type="predicted"/>
<evidence type="ECO:0000313" key="4">
    <source>
        <dbReference type="Proteomes" id="UP000031443"/>
    </source>
</evidence>
<evidence type="ECO:0000313" key="3">
    <source>
        <dbReference type="EMBL" id="EMP25628.1"/>
    </source>
</evidence>
<feature type="compositionally biased region" description="Polar residues" evidence="1">
    <location>
        <begin position="223"/>
        <end position="238"/>
    </location>
</feature>
<feature type="region of interest" description="Disordered" evidence="1">
    <location>
        <begin position="116"/>
        <end position="142"/>
    </location>
</feature>
<sequence>MVNEHNRQGQQGPTSKSKECNSWTFSATSLLILIICRGSFLIPFICFVQMSSSDAVLPLAPSPSLQAAAEKSKLEKEKEKKKDEKKRERESEKPLKPLTSEKSLLHATKQLIWTCKEEGGGSDRRGATPSSTAKSAELPVAHPRTKSGSVFWCRHPKIPRDLPEPTTLVVQMTKTKLKHILSVSSSHSHHVDLRSIEVEPQDSSKSTDQEKRPSDQIVAAQPHTYNSDDTGSFGSTPLNRFHLTAELT</sequence>
<dbReference type="AlphaFoldDB" id="M7B0M6"/>
<feature type="region of interest" description="Disordered" evidence="1">
    <location>
        <begin position="1"/>
        <end position="20"/>
    </location>
</feature>
<organism evidence="3 4">
    <name type="scientific">Chelonia mydas</name>
    <name type="common">Green sea-turtle</name>
    <name type="synonym">Chelonia agassizi</name>
    <dbReference type="NCBI Taxonomy" id="8469"/>
    <lineage>
        <taxon>Eukaryota</taxon>
        <taxon>Metazoa</taxon>
        <taxon>Chordata</taxon>
        <taxon>Craniata</taxon>
        <taxon>Vertebrata</taxon>
        <taxon>Euteleostomi</taxon>
        <taxon>Archelosauria</taxon>
        <taxon>Testudinata</taxon>
        <taxon>Testudines</taxon>
        <taxon>Cryptodira</taxon>
        <taxon>Durocryptodira</taxon>
        <taxon>Americhelydia</taxon>
        <taxon>Chelonioidea</taxon>
        <taxon>Cheloniidae</taxon>
        <taxon>Chelonia</taxon>
    </lineage>
</organism>
<keyword evidence="2" id="KW-0812">Transmembrane</keyword>
<feature type="compositionally biased region" description="Basic and acidic residues" evidence="1">
    <location>
        <begin position="205"/>
        <end position="214"/>
    </location>
</feature>
<evidence type="ECO:0000256" key="1">
    <source>
        <dbReference type="SAM" id="MobiDB-lite"/>
    </source>
</evidence>
<feature type="region of interest" description="Disordered" evidence="1">
    <location>
        <begin position="181"/>
        <end position="248"/>
    </location>
</feature>
<feature type="compositionally biased region" description="Basic and acidic residues" evidence="1">
    <location>
        <begin position="70"/>
        <end position="95"/>
    </location>
</feature>
<reference evidence="4" key="1">
    <citation type="journal article" date="2013" name="Nat. Genet.">
        <title>The draft genomes of soft-shell turtle and green sea turtle yield insights into the development and evolution of the turtle-specific body plan.</title>
        <authorList>
            <person name="Wang Z."/>
            <person name="Pascual-Anaya J."/>
            <person name="Zadissa A."/>
            <person name="Li W."/>
            <person name="Niimura Y."/>
            <person name="Huang Z."/>
            <person name="Li C."/>
            <person name="White S."/>
            <person name="Xiong Z."/>
            <person name="Fang D."/>
            <person name="Wang B."/>
            <person name="Ming Y."/>
            <person name="Chen Y."/>
            <person name="Zheng Y."/>
            <person name="Kuraku S."/>
            <person name="Pignatelli M."/>
            <person name="Herrero J."/>
            <person name="Beal K."/>
            <person name="Nozawa M."/>
            <person name="Li Q."/>
            <person name="Wang J."/>
            <person name="Zhang H."/>
            <person name="Yu L."/>
            <person name="Shigenobu S."/>
            <person name="Wang J."/>
            <person name="Liu J."/>
            <person name="Flicek P."/>
            <person name="Searle S."/>
            <person name="Wang J."/>
            <person name="Kuratani S."/>
            <person name="Yin Y."/>
            <person name="Aken B."/>
            <person name="Zhang G."/>
            <person name="Irie N."/>
        </authorList>
    </citation>
    <scope>NUCLEOTIDE SEQUENCE [LARGE SCALE GENOMIC DNA]</scope>
</reference>